<evidence type="ECO:0000256" key="2">
    <source>
        <dbReference type="SAM" id="Coils"/>
    </source>
</evidence>
<evidence type="ECO:0000256" key="1">
    <source>
        <dbReference type="ARBA" id="ARBA00004328"/>
    </source>
</evidence>
<reference evidence="4 5" key="1">
    <citation type="submission" date="2009-08" db="EMBL/GenBank/DDBJ databases">
        <authorList>
            <person name="Shrivastava S."/>
            <person name="Brinkac L.B."/>
            <person name="Brown J.L."/>
            <person name="Bruce D.B."/>
            <person name="Detter C."/>
            <person name="Green L.D."/>
            <person name="Munk C.A."/>
            <person name="Rogers Y.C."/>
            <person name="Tapia R."/>
            <person name="Sims D.R."/>
            <person name="Smith L.A."/>
            <person name="Smith T.J."/>
            <person name="Sutton G."/>
            <person name="Brettin T."/>
        </authorList>
    </citation>
    <scope>NUCLEOTIDE SEQUENCE [LARGE SCALE GENOMIC DNA]</scope>
    <source>
        <strain evidence="5">E4 str. BoNT E BL5262</strain>
    </source>
</reference>
<gene>
    <name evidence="4" type="ORF">CLP_2694</name>
</gene>
<sequence length="408" mass="45155">MIKNKVKKLVAEYRTLPSEEKGYTEKREALVEEMRTIVDNAKAETRALSEDDTKRYNEIKSEIAGIDETLQAIEEQRSLETKVPAKKDKKEETRTTEEIANEELRYIFTGQVPETRAASAMNTTTNAEGGFVVNEELSQNIIKEIKDRSDVYKFFNGTSIKGNLRIPKQASSGTAEWVTENPTTDPTATIPTLDIIELGQNRLYRESAITQQMVNVEELDLQGFVKVDIADTMTDAIESAIFNGTGTGQPTGIVSGIKAKNKITVDTRGEITVDDFKKAKAKIKQKIVKNAKWFMNAETYLLVDLLKDGMGRPLLQPNVADGTGYTILGLPVELTDAMALPTDTGAKCLVVLATPEAYHTNTQKALALYVYNDSAYIRRGLIGYGADIYLDGKVKDDQQVSGIFNKAS</sequence>
<dbReference type="InterPro" id="IPR054612">
    <property type="entry name" value="Phage_capsid-like_C"/>
</dbReference>
<feature type="coiled-coil region" evidence="2">
    <location>
        <begin position="31"/>
        <end position="76"/>
    </location>
</feature>
<evidence type="ECO:0000259" key="3">
    <source>
        <dbReference type="Pfam" id="PF05065"/>
    </source>
</evidence>
<evidence type="ECO:0000313" key="5">
    <source>
        <dbReference type="Proteomes" id="UP000003081"/>
    </source>
</evidence>
<dbReference type="AlphaFoldDB" id="C4IH00"/>
<dbReference type="Pfam" id="PF05065">
    <property type="entry name" value="Phage_capsid"/>
    <property type="match status" value="1"/>
</dbReference>
<dbReference type="NCBIfam" id="TIGR01554">
    <property type="entry name" value="major_cap_HK97"/>
    <property type="match status" value="1"/>
</dbReference>
<name>C4IH00_CLOBU</name>
<dbReference type="RefSeq" id="WP_003415047.1">
    <property type="nucleotide sequence ID" value="NZ_ACOM01000005.1"/>
</dbReference>
<dbReference type="SUPFAM" id="SSF56563">
    <property type="entry name" value="Major capsid protein gp5"/>
    <property type="match status" value="1"/>
</dbReference>
<dbReference type="InterPro" id="IPR024455">
    <property type="entry name" value="Phage_capsid"/>
</dbReference>
<keyword evidence="2" id="KW-0175">Coiled coil</keyword>
<proteinExistence type="predicted"/>
<dbReference type="EMBL" id="ACOM01000005">
    <property type="protein sequence ID" value="EEP54056.1"/>
    <property type="molecule type" value="Genomic_DNA"/>
</dbReference>
<keyword evidence="5" id="KW-1185">Reference proteome</keyword>
<feature type="domain" description="Phage capsid-like C-terminal" evidence="3">
    <location>
        <begin position="129"/>
        <end position="398"/>
    </location>
</feature>
<comment type="caution">
    <text evidence="4">The sequence shown here is derived from an EMBL/GenBank/DDBJ whole genome shotgun (WGS) entry which is preliminary data.</text>
</comment>
<organism evidence="4 5">
    <name type="scientific">Clostridium butyricum E4 str. BoNT E BL5262</name>
    <dbReference type="NCBI Taxonomy" id="632245"/>
    <lineage>
        <taxon>Bacteria</taxon>
        <taxon>Bacillati</taxon>
        <taxon>Bacillota</taxon>
        <taxon>Clostridia</taxon>
        <taxon>Eubacteriales</taxon>
        <taxon>Clostridiaceae</taxon>
        <taxon>Clostridium</taxon>
    </lineage>
</organism>
<evidence type="ECO:0000313" key="4">
    <source>
        <dbReference type="EMBL" id="EEP54056.1"/>
    </source>
</evidence>
<comment type="subcellular location">
    <subcellularLocation>
        <location evidence="1">Virion</location>
    </subcellularLocation>
</comment>
<protein>
    <submittedName>
        <fullName evidence="4">Phage major capsid protein, HK97 family</fullName>
    </submittedName>
</protein>
<accession>C4IH00</accession>
<dbReference type="Gene3D" id="3.30.2320.10">
    <property type="entry name" value="hypothetical protein PF0899 domain"/>
    <property type="match status" value="1"/>
</dbReference>
<dbReference type="eggNOG" id="COG4653">
    <property type="taxonomic scope" value="Bacteria"/>
</dbReference>
<dbReference type="Proteomes" id="UP000003081">
    <property type="component" value="Unassembled WGS sequence"/>
</dbReference>
<dbReference type="HOGENOM" id="CLU_052807_0_0_9"/>